<protein>
    <submittedName>
        <fullName evidence="7">Bifunctional cobalt-precorrin-7 (C(5))-methyltransferase/cobalt-precorrin-6B (C(15))-methyltransferase</fullName>
    </submittedName>
</protein>
<reference evidence="7 8" key="1">
    <citation type="journal article" date="2019" name="Int. J. Syst. Evol. Microbiol.">
        <title>The Global Catalogue of Microorganisms (GCM) 10K type strain sequencing project: providing services to taxonomists for standard genome sequencing and annotation.</title>
        <authorList>
            <consortium name="The Broad Institute Genomics Platform"/>
            <consortium name="The Broad Institute Genome Sequencing Center for Infectious Disease"/>
            <person name="Wu L."/>
            <person name="Ma J."/>
        </authorList>
    </citation>
    <scope>NUCLEOTIDE SEQUENCE [LARGE SCALE GENOMIC DNA]</scope>
    <source>
        <strain evidence="7 8">JCM 3146</strain>
    </source>
</reference>
<dbReference type="EMBL" id="BAAABM010000071">
    <property type="protein sequence ID" value="GAA0372032.1"/>
    <property type="molecule type" value="Genomic_DNA"/>
</dbReference>
<dbReference type="NCBIfam" id="TIGR02467">
    <property type="entry name" value="CbiE"/>
    <property type="match status" value="1"/>
</dbReference>
<dbReference type="Gene3D" id="3.40.50.150">
    <property type="entry name" value="Vaccinia Virus protein VP39"/>
    <property type="match status" value="1"/>
</dbReference>
<dbReference type="InterPro" id="IPR014008">
    <property type="entry name" value="Cbl_synth_MTase_CbiT"/>
</dbReference>
<dbReference type="InterPro" id="IPR006365">
    <property type="entry name" value="Cbl_synth_CobL"/>
</dbReference>
<organism evidence="7 8">
    <name type="scientific">Actinoallomurus spadix</name>
    <dbReference type="NCBI Taxonomy" id="79912"/>
    <lineage>
        <taxon>Bacteria</taxon>
        <taxon>Bacillati</taxon>
        <taxon>Actinomycetota</taxon>
        <taxon>Actinomycetes</taxon>
        <taxon>Streptosporangiales</taxon>
        <taxon>Thermomonosporaceae</taxon>
        <taxon>Actinoallomurus</taxon>
    </lineage>
</organism>
<dbReference type="InterPro" id="IPR050714">
    <property type="entry name" value="Cobalamin_biosynth_MTase"/>
</dbReference>
<name>A0ABN0XT26_9ACTN</name>
<gene>
    <name evidence="7" type="ORF">GCM10010151_72520</name>
</gene>
<dbReference type="Pfam" id="PF00590">
    <property type="entry name" value="TP_methylase"/>
    <property type="match status" value="1"/>
</dbReference>
<dbReference type="Gene3D" id="3.30.950.10">
    <property type="entry name" value="Methyltransferase, Cobalt-precorrin-4 Transmethylase, Domain 2"/>
    <property type="match status" value="1"/>
</dbReference>
<keyword evidence="4" id="KW-0808">Transferase</keyword>
<keyword evidence="2" id="KW-0169">Cobalamin biosynthesis</keyword>
<keyword evidence="3" id="KW-0489">Methyltransferase</keyword>
<evidence type="ECO:0000256" key="1">
    <source>
        <dbReference type="ARBA" id="ARBA00004953"/>
    </source>
</evidence>
<evidence type="ECO:0000259" key="6">
    <source>
        <dbReference type="Pfam" id="PF00590"/>
    </source>
</evidence>
<keyword evidence="8" id="KW-1185">Reference proteome</keyword>
<dbReference type="Proteomes" id="UP001501822">
    <property type="component" value="Unassembled WGS sequence"/>
</dbReference>
<accession>A0ABN0XT26</accession>
<comment type="pathway">
    <text evidence="1">Cofactor biosynthesis; adenosylcobalamin biosynthesis.</text>
</comment>
<dbReference type="CDD" id="cd11644">
    <property type="entry name" value="Precorrin-6Y-MT"/>
    <property type="match status" value="1"/>
</dbReference>
<evidence type="ECO:0000313" key="7">
    <source>
        <dbReference type="EMBL" id="GAA0372032.1"/>
    </source>
</evidence>
<evidence type="ECO:0000256" key="5">
    <source>
        <dbReference type="ARBA" id="ARBA00022691"/>
    </source>
</evidence>
<dbReference type="PANTHER" id="PTHR43182:SF1">
    <property type="entry name" value="COBALT-PRECORRIN-7 C(5)-METHYLTRANSFERASE"/>
    <property type="match status" value="1"/>
</dbReference>
<dbReference type="NCBIfam" id="TIGR02469">
    <property type="entry name" value="CbiT"/>
    <property type="match status" value="1"/>
</dbReference>
<dbReference type="RefSeq" id="WP_252810375.1">
    <property type="nucleotide sequence ID" value="NZ_BAAABM010000071.1"/>
</dbReference>
<dbReference type="SUPFAM" id="SSF53790">
    <property type="entry name" value="Tetrapyrrole methylase"/>
    <property type="match status" value="1"/>
</dbReference>
<dbReference type="InterPro" id="IPR014776">
    <property type="entry name" value="4pyrrole_Mease_sub2"/>
</dbReference>
<dbReference type="PANTHER" id="PTHR43182">
    <property type="entry name" value="COBALT-PRECORRIN-6B C(15)-METHYLTRANSFERASE (DECARBOXYLATING)"/>
    <property type="match status" value="1"/>
</dbReference>
<evidence type="ECO:0000256" key="2">
    <source>
        <dbReference type="ARBA" id="ARBA00022573"/>
    </source>
</evidence>
<dbReference type="PIRSF" id="PIRSF036428">
    <property type="entry name" value="CobL"/>
    <property type="match status" value="1"/>
</dbReference>
<keyword evidence="5" id="KW-0949">S-adenosyl-L-methionine</keyword>
<dbReference type="Gene3D" id="3.40.1010.10">
    <property type="entry name" value="Cobalt-precorrin-4 Transmethylase, Domain 1"/>
    <property type="match status" value="1"/>
</dbReference>
<evidence type="ECO:0000313" key="8">
    <source>
        <dbReference type="Proteomes" id="UP001501822"/>
    </source>
</evidence>
<dbReference type="InterPro" id="IPR029063">
    <property type="entry name" value="SAM-dependent_MTases_sf"/>
</dbReference>
<sequence length="392" mass="40552">MITVVGCDGSPPSPRALDRLRAASLVVGGRRHLDAVRPPEHARRIVLGDVAAALDEIGAADGDVVVLASGDPAFFGILRALRGRGHAPEVLPAVSSVATAFARIGLPWDDAVVVSAHGRDPRTAVNACRALPKVAVLTAPACGPDVIATGLAGWDRALWVAERLGGPGERVVRCAPAEATARDWADPNVVIALDEDRLGGGARVHDQPAAPPDGWARADDAYDHRAGMITKWEVRAVALSRLRPTLGRLIWDVGAGSGSVGIECAEHHAAVIAIERDPAACDLIRRNARGSGVRVVEGAAPAAYDGLPDPDAVFVGGGGLDALGGALARRPETVVATYAAVDRAAAARRLLADAGYTVEGVQLAASRFADLPGGSFRLEAQNPVFVLTGRSR</sequence>
<evidence type="ECO:0000256" key="3">
    <source>
        <dbReference type="ARBA" id="ARBA00022603"/>
    </source>
</evidence>
<dbReference type="InterPro" id="IPR014777">
    <property type="entry name" value="4pyrrole_Mease_sub1"/>
</dbReference>
<dbReference type="InterPro" id="IPR000878">
    <property type="entry name" value="4pyrrol_Mease"/>
</dbReference>
<feature type="domain" description="Tetrapyrrole methylase" evidence="6">
    <location>
        <begin position="14"/>
        <end position="175"/>
    </location>
</feature>
<evidence type="ECO:0000256" key="4">
    <source>
        <dbReference type="ARBA" id="ARBA00022679"/>
    </source>
</evidence>
<comment type="caution">
    <text evidence="7">The sequence shown here is derived from an EMBL/GenBank/DDBJ whole genome shotgun (WGS) entry which is preliminary data.</text>
</comment>
<dbReference type="SUPFAM" id="SSF53335">
    <property type="entry name" value="S-adenosyl-L-methionine-dependent methyltransferases"/>
    <property type="match status" value="1"/>
</dbReference>
<proteinExistence type="predicted"/>
<dbReference type="InterPro" id="IPR035996">
    <property type="entry name" value="4pyrrol_Methylase_sf"/>
</dbReference>
<dbReference type="InterPro" id="IPR012818">
    <property type="entry name" value="CbiE"/>
</dbReference>